<reference evidence="1 2" key="1">
    <citation type="journal article" date="2014" name="Am. J. Bot.">
        <title>Genome assembly and annotation for red clover (Trifolium pratense; Fabaceae).</title>
        <authorList>
            <person name="Istvanek J."/>
            <person name="Jaros M."/>
            <person name="Krenek A."/>
            <person name="Repkova J."/>
        </authorList>
    </citation>
    <scope>NUCLEOTIDE SEQUENCE [LARGE SCALE GENOMIC DNA]</scope>
    <source>
        <strain evidence="2">cv. Tatra</strain>
        <tissue evidence="1">Young leaves</tissue>
    </source>
</reference>
<accession>A0A2K3MCB5</accession>
<name>A0A2K3MCB5_TRIPR</name>
<comment type="caution">
    <text evidence="1">The sequence shown here is derived from an EMBL/GenBank/DDBJ whole genome shotgun (WGS) entry which is preliminary data.</text>
</comment>
<proteinExistence type="predicted"/>
<evidence type="ECO:0000313" key="2">
    <source>
        <dbReference type="Proteomes" id="UP000236291"/>
    </source>
</evidence>
<dbReference type="AlphaFoldDB" id="A0A2K3MCB5"/>
<organism evidence="1 2">
    <name type="scientific">Trifolium pratense</name>
    <name type="common">Red clover</name>
    <dbReference type="NCBI Taxonomy" id="57577"/>
    <lineage>
        <taxon>Eukaryota</taxon>
        <taxon>Viridiplantae</taxon>
        <taxon>Streptophyta</taxon>
        <taxon>Embryophyta</taxon>
        <taxon>Tracheophyta</taxon>
        <taxon>Spermatophyta</taxon>
        <taxon>Magnoliopsida</taxon>
        <taxon>eudicotyledons</taxon>
        <taxon>Gunneridae</taxon>
        <taxon>Pentapetalae</taxon>
        <taxon>rosids</taxon>
        <taxon>fabids</taxon>
        <taxon>Fabales</taxon>
        <taxon>Fabaceae</taxon>
        <taxon>Papilionoideae</taxon>
        <taxon>50 kb inversion clade</taxon>
        <taxon>NPAAA clade</taxon>
        <taxon>Hologalegina</taxon>
        <taxon>IRL clade</taxon>
        <taxon>Trifolieae</taxon>
        <taxon>Trifolium</taxon>
    </lineage>
</organism>
<feature type="non-terminal residue" evidence="1">
    <location>
        <position position="1"/>
    </location>
</feature>
<sequence>RSFDLVSLSFWYCFVHGGGSGGVSYCSLRTVHSYGFGGCLVHPCSVSGGGDGFGGCLVHPCSVSGADVGFDTVYGSDCDGTELEVLRGCGGEDSSFESLRVSKSAEICRFLCMWSTFFRIGVDCELET</sequence>
<evidence type="ECO:0000313" key="1">
    <source>
        <dbReference type="EMBL" id="PNX88428.1"/>
    </source>
</evidence>
<gene>
    <name evidence="1" type="ORF">L195_g044533</name>
</gene>
<dbReference type="EMBL" id="ASHM01056526">
    <property type="protein sequence ID" value="PNX88428.1"/>
    <property type="molecule type" value="Genomic_DNA"/>
</dbReference>
<reference evidence="1 2" key="2">
    <citation type="journal article" date="2017" name="Front. Plant Sci.">
        <title>Gene Classification and Mining of Molecular Markers Useful in Red Clover (Trifolium pratense) Breeding.</title>
        <authorList>
            <person name="Istvanek J."/>
            <person name="Dluhosova J."/>
            <person name="Dluhos P."/>
            <person name="Patkova L."/>
            <person name="Nedelnik J."/>
            <person name="Repkova J."/>
        </authorList>
    </citation>
    <scope>NUCLEOTIDE SEQUENCE [LARGE SCALE GENOMIC DNA]</scope>
    <source>
        <strain evidence="2">cv. Tatra</strain>
        <tissue evidence="1">Young leaves</tissue>
    </source>
</reference>
<protein>
    <submittedName>
        <fullName evidence="1">Uncharacterized protein</fullName>
    </submittedName>
</protein>
<dbReference type="Proteomes" id="UP000236291">
    <property type="component" value="Unassembled WGS sequence"/>
</dbReference>